<proteinExistence type="inferred from homology"/>
<keyword evidence="10 12" id="KW-0482">Metalloprotease</keyword>
<evidence type="ECO:0000256" key="5">
    <source>
        <dbReference type="ARBA" id="ARBA00022692"/>
    </source>
</evidence>
<dbReference type="NCBIfam" id="NF002839">
    <property type="entry name" value="PRK03072.1"/>
    <property type="match status" value="1"/>
</dbReference>
<evidence type="ECO:0000256" key="7">
    <source>
        <dbReference type="ARBA" id="ARBA00022801"/>
    </source>
</evidence>
<dbReference type="GO" id="GO:0005886">
    <property type="term" value="C:plasma membrane"/>
    <property type="evidence" value="ECO:0007669"/>
    <property type="project" value="UniProtKB-SubCell"/>
</dbReference>
<evidence type="ECO:0000256" key="11">
    <source>
        <dbReference type="ARBA" id="ARBA00023136"/>
    </source>
</evidence>
<dbReference type="GO" id="GO:0008270">
    <property type="term" value="F:zinc ion binding"/>
    <property type="evidence" value="ECO:0007669"/>
    <property type="project" value="UniProtKB-UniRule"/>
</dbReference>
<feature type="binding site" evidence="12">
    <location>
        <position position="208"/>
    </location>
    <ligand>
        <name>Zn(2+)</name>
        <dbReference type="ChEBI" id="CHEBI:29105"/>
        <note>catalytic</note>
    </ligand>
</feature>
<dbReference type="Pfam" id="PF01435">
    <property type="entry name" value="Peptidase_M48"/>
    <property type="match status" value="1"/>
</dbReference>
<feature type="transmembrane region" description="Helical" evidence="12">
    <location>
        <begin position="148"/>
        <end position="171"/>
    </location>
</feature>
<evidence type="ECO:0000313" key="15">
    <source>
        <dbReference type="Proteomes" id="UP001247307"/>
    </source>
</evidence>
<feature type="binding site" evidence="12">
    <location>
        <position position="142"/>
    </location>
    <ligand>
        <name>Zn(2+)</name>
        <dbReference type="ChEBI" id="CHEBI:29105"/>
        <note>catalytic</note>
    </ligand>
</feature>
<dbReference type="InterPro" id="IPR022919">
    <property type="entry name" value="Pept_M48_protease_HtpX"/>
</dbReference>
<sequence length="298" mass="32314">MHEHHNGLKTAALFGGMFAVLLAIGAVIASSTGRPGFLYGFAIIGVVMTFYSYWNSDKIAIRSMNAYPVTPDQAPEIYRIVHELSERAQQPMPRIFVAPTPTPNAFATGRNPKNAAVCCTEGILQLLDERELRGVLGHELMHVYNRDILTSSVAAAIGGVISSVAQGMLWFGGGSRENRGNPLAMIAVALLAPIAATVIQMSISRTREYDADEDGARLTQDPLALASALNKLQTGISRYPMDAENPRVQNTAHMMIANPFRGAKLGNMFSTHPPMEQRIARLEAMAGGQGRTEVGFYR</sequence>
<gene>
    <name evidence="12" type="primary">htpX</name>
    <name evidence="14" type="ORF">J2S35_001401</name>
</gene>
<dbReference type="InterPro" id="IPR050083">
    <property type="entry name" value="HtpX_protease"/>
</dbReference>
<evidence type="ECO:0000256" key="3">
    <source>
        <dbReference type="ARBA" id="ARBA00022475"/>
    </source>
</evidence>
<dbReference type="PANTHER" id="PTHR43221">
    <property type="entry name" value="PROTEASE HTPX"/>
    <property type="match status" value="1"/>
</dbReference>
<evidence type="ECO:0000256" key="9">
    <source>
        <dbReference type="ARBA" id="ARBA00022989"/>
    </source>
</evidence>
<dbReference type="HAMAP" id="MF_00188">
    <property type="entry name" value="Pept_M48_protease_HtpX"/>
    <property type="match status" value="1"/>
</dbReference>
<feature type="transmembrane region" description="Helical" evidence="12">
    <location>
        <begin position="12"/>
        <end position="30"/>
    </location>
</feature>
<protein>
    <recommendedName>
        <fullName evidence="12">Protease HtpX homolog</fullName>
        <ecNumber evidence="12">3.4.24.-</ecNumber>
    </recommendedName>
</protein>
<keyword evidence="15" id="KW-1185">Reference proteome</keyword>
<keyword evidence="9 12" id="KW-1133">Transmembrane helix</keyword>
<feature type="domain" description="Peptidase M48" evidence="13">
    <location>
        <begin position="72"/>
        <end position="285"/>
    </location>
</feature>
<dbReference type="GO" id="GO:0004222">
    <property type="term" value="F:metalloendopeptidase activity"/>
    <property type="evidence" value="ECO:0007669"/>
    <property type="project" value="UniProtKB-UniRule"/>
</dbReference>
<dbReference type="Gene3D" id="3.30.2010.10">
    <property type="entry name" value="Metalloproteases ('zincins'), catalytic domain"/>
    <property type="match status" value="1"/>
</dbReference>
<evidence type="ECO:0000256" key="8">
    <source>
        <dbReference type="ARBA" id="ARBA00022833"/>
    </source>
</evidence>
<feature type="binding site" evidence="12">
    <location>
        <position position="138"/>
    </location>
    <ligand>
        <name>Zn(2+)</name>
        <dbReference type="ChEBI" id="CHEBI:29105"/>
        <note>catalytic</note>
    </ligand>
</feature>
<evidence type="ECO:0000256" key="6">
    <source>
        <dbReference type="ARBA" id="ARBA00022723"/>
    </source>
</evidence>
<keyword evidence="5 12" id="KW-0812">Transmembrane</keyword>
<name>A0AAE4C5L9_9MICC</name>
<keyword evidence="6 12" id="KW-0479">Metal-binding</keyword>
<feature type="transmembrane region" description="Helical" evidence="12">
    <location>
        <begin position="36"/>
        <end position="54"/>
    </location>
</feature>
<evidence type="ECO:0000256" key="12">
    <source>
        <dbReference type="HAMAP-Rule" id="MF_00188"/>
    </source>
</evidence>
<comment type="subcellular location">
    <subcellularLocation>
        <location evidence="1 12">Cell membrane</location>
        <topology evidence="1 12">Multi-pass membrane protein</topology>
    </subcellularLocation>
</comment>
<keyword evidence="11 12" id="KW-0472">Membrane</keyword>
<keyword evidence="14" id="KW-0346">Stress response</keyword>
<evidence type="ECO:0000256" key="10">
    <source>
        <dbReference type="ARBA" id="ARBA00023049"/>
    </source>
</evidence>
<dbReference type="CDD" id="cd07336">
    <property type="entry name" value="M48B_HtpX_like"/>
    <property type="match status" value="1"/>
</dbReference>
<evidence type="ECO:0000256" key="2">
    <source>
        <dbReference type="ARBA" id="ARBA00009779"/>
    </source>
</evidence>
<organism evidence="14 15">
    <name type="scientific">Falsarthrobacter nasiphocae</name>
    <dbReference type="NCBI Taxonomy" id="189863"/>
    <lineage>
        <taxon>Bacteria</taxon>
        <taxon>Bacillati</taxon>
        <taxon>Actinomycetota</taxon>
        <taxon>Actinomycetes</taxon>
        <taxon>Micrococcales</taxon>
        <taxon>Micrococcaceae</taxon>
        <taxon>Falsarthrobacter</taxon>
    </lineage>
</organism>
<dbReference type="GO" id="GO:0006508">
    <property type="term" value="P:proteolysis"/>
    <property type="evidence" value="ECO:0007669"/>
    <property type="project" value="UniProtKB-KW"/>
</dbReference>
<evidence type="ECO:0000256" key="4">
    <source>
        <dbReference type="ARBA" id="ARBA00022670"/>
    </source>
</evidence>
<keyword evidence="7 12" id="KW-0378">Hydrolase</keyword>
<dbReference type="InterPro" id="IPR001915">
    <property type="entry name" value="Peptidase_M48"/>
</dbReference>
<dbReference type="AlphaFoldDB" id="A0AAE4C5L9"/>
<evidence type="ECO:0000256" key="1">
    <source>
        <dbReference type="ARBA" id="ARBA00004651"/>
    </source>
</evidence>
<dbReference type="RefSeq" id="WP_309851503.1">
    <property type="nucleotide sequence ID" value="NZ_BAAAIU010000003.1"/>
</dbReference>
<dbReference type="EMBL" id="JAVDUI010000001">
    <property type="protein sequence ID" value="MDR6892461.1"/>
    <property type="molecule type" value="Genomic_DNA"/>
</dbReference>
<reference evidence="14" key="1">
    <citation type="submission" date="2023-07" db="EMBL/GenBank/DDBJ databases">
        <title>Sequencing the genomes of 1000 actinobacteria strains.</title>
        <authorList>
            <person name="Klenk H.-P."/>
        </authorList>
    </citation>
    <scope>NUCLEOTIDE SEQUENCE</scope>
    <source>
        <strain evidence="14">DSM 13988</strain>
    </source>
</reference>
<dbReference type="PANTHER" id="PTHR43221:SF1">
    <property type="entry name" value="PROTEASE HTPX"/>
    <property type="match status" value="1"/>
</dbReference>
<feature type="transmembrane region" description="Helical" evidence="12">
    <location>
        <begin position="183"/>
        <end position="203"/>
    </location>
</feature>
<comment type="caution">
    <text evidence="14">The sequence shown here is derived from an EMBL/GenBank/DDBJ whole genome shotgun (WGS) entry which is preliminary data.</text>
</comment>
<feature type="active site" evidence="12">
    <location>
        <position position="139"/>
    </location>
</feature>
<comment type="cofactor">
    <cofactor evidence="12">
        <name>Zn(2+)</name>
        <dbReference type="ChEBI" id="CHEBI:29105"/>
    </cofactor>
    <text evidence="12">Binds 1 zinc ion per subunit.</text>
</comment>
<evidence type="ECO:0000259" key="13">
    <source>
        <dbReference type="Pfam" id="PF01435"/>
    </source>
</evidence>
<comment type="similarity">
    <text evidence="2 12">Belongs to the peptidase M48B family.</text>
</comment>
<dbReference type="EC" id="3.4.24.-" evidence="12"/>
<keyword evidence="8 12" id="KW-0862">Zinc</keyword>
<keyword evidence="4 12" id="KW-0645">Protease</keyword>
<dbReference type="Proteomes" id="UP001247307">
    <property type="component" value="Unassembled WGS sequence"/>
</dbReference>
<keyword evidence="3 12" id="KW-1003">Cell membrane</keyword>
<evidence type="ECO:0000313" key="14">
    <source>
        <dbReference type="EMBL" id="MDR6892461.1"/>
    </source>
</evidence>
<accession>A0AAE4C5L9</accession>